<feature type="signal peptide" evidence="2">
    <location>
        <begin position="1"/>
        <end position="39"/>
    </location>
</feature>
<sequence>MRDWLRRRVVARSAVAALTVGLALLAAMAVVSSRSTARAADIAAGTQQTSQQWNEIYLKISMEYELLEDYLDSPETGDRQPLLSSIGSAEPNLRWLLANGGTDDTRQVMALQNAYGGYTYTLRNLIDAAATEDRENTLKYARQAALSASGLRRQASVNVARNNLAIAVVLRDAKDANARQLIAVEVLSLADLLLVIFCGLVLLAYQKRTERQAADNDYRASHDGLTGLANRRLLGERVSRAIADADRAGPGVGLLLLDLNRFKEVNDTLGHHSGDLLLVEVARRLSAGSRASDLVARLGGDEFAILLTGVEGIIDARTVAQRVLAELCGPADVGGLSVDISGSIGYSHYPSLSASAEELLQHADVAMYHAKRNRLGIAAYEPENDNNSFEQLTLLTDLRFAIDRGELELHYQPKVRPADRSVAGMEALVRWRHPTRGLLGPQAFVPEAEQSDLMLSLTEAVLDMALRQQAEWREDGRHIPVAVNIGAACLRDPGFPARVEGLLRQYDAVPGHLTMEITESFLITDPESAAAALTHLRDRGVRVSIDDFGVGYSSMSYLQSMPLDELKIDRKFTAEILTTERGRAIVTAIVDLAHALDLTVVAEGIEDEKTLTVVGEMGCEHAQGYYMCRPIHPDGIPKWIDSWTSVPVPT</sequence>
<dbReference type="Pfam" id="PF00990">
    <property type="entry name" value="GGDEF"/>
    <property type="match status" value="1"/>
</dbReference>
<dbReference type="Gene3D" id="3.30.70.270">
    <property type="match status" value="1"/>
</dbReference>
<evidence type="ECO:0000313" key="6">
    <source>
        <dbReference type="Proteomes" id="UP000612282"/>
    </source>
</evidence>
<proteinExistence type="predicted"/>
<dbReference type="PROSITE" id="PS50887">
    <property type="entry name" value="GGDEF"/>
    <property type="match status" value="1"/>
</dbReference>
<dbReference type="SUPFAM" id="SSF55073">
    <property type="entry name" value="Nucleotide cyclase"/>
    <property type="match status" value="1"/>
</dbReference>
<dbReference type="InterPro" id="IPR035919">
    <property type="entry name" value="EAL_sf"/>
</dbReference>
<dbReference type="InterPro" id="IPR052155">
    <property type="entry name" value="Biofilm_reg_signaling"/>
</dbReference>
<accession>A0ABQ3X7U4</accession>
<dbReference type="EMBL" id="BOMG01000042">
    <property type="protein sequence ID" value="GID54568.1"/>
    <property type="molecule type" value="Genomic_DNA"/>
</dbReference>
<name>A0ABQ3X7U4_9ACTN</name>
<dbReference type="SMART" id="SM00267">
    <property type="entry name" value="GGDEF"/>
    <property type="match status" value="1"/>
</dbReference>
<dbReference type="InterPro" id="IPR001633">
    <property type="entry name" value="EAL_dom"/>
</dbReference>
<evidence type="ECO:0000259" key="3">
    <source>
        <dbReference type="PROSITE" id="PS50883"/>
    </source>
</evidence>
<dbReference type="InterPro" id="IPR043128">
    <property type="entry name" value="Rev_trsase/Diguanyl_cyclase"/>
</dbReference>
<dbReference type="PANTHER" id="PTHR44757:SF2">
    <property type="entry name" value="BIOFILM ARCHITECTURE MAINTENANCE PROTEIN MBAA"/>
    <property type="match status" value="1"/>
</dbReference>
<dbReference type="PROSITE" id="PS50883">
    <property type="entry name" value="EAL"/>
    <property type="match status" value="1"/>
</dbReference>
<dbReference type="PANTHER" id="PTHR44757">
    <property type="entry name" value="DIGUANYLATE CYCLASE DGCP"/>
    <property type="match status" value="1"/>
</dbReference>
<organism evidence="5 6">
    <name type="scientific">Actinoplanes couchii</name>
    <dbReference type="NCBI Taxonomy" id="403638"/>
    <lineage>
        <taxon>Bacteria</taxon>
        <taxon>Bacillati</taxon>
        <taxon>Actinomycetota</taxon>
        <taxon>Actinomycetes</taxon>
        <taxon>Micromonosporales</taxon>
        <taxon>Micromonosporaceae</taxon>
        <taxon>Actinoplanes</taxon>
    </lineage>
</organism>
<dbReference type="SUPFAM" id="SSF141868">
    <property type="entry name" value="EAL domain-like"/>
    <property type="match status" value="1"/>
</dbReference>
<keyword evidence="1" id="KW-0472">Membrane</keyword>
<feature type="domain" description="EAL" evidence="3">
    <location>
        <begin position="391"/>
        <end position="644"/>
    </location>
</feature>
<evidence type="ECO:0000259" key="4">
    <source>
        <dbReference type="PROSITE" id="PS50887"/>
    </source>
</evidence>
<dbReference type="RefSeq" id="WP_203795671.1">
    <property type="nucleotide sequence ID" value="NZ_BAAAQE010000036.1"/>
</dbReference>
<dbReference type="NCBIfam" id="TIGR00254">
    <property type="entry name" value="GGDEF"/>
    <property type="match status" value="1"/>
</dbReference>
<keyword evidence="2" id="KW-0732">Signal</keyword>
<protein>
    <recommendedName>
        <fullName evidence="7">Diguanylate cyclase/phosphodiesterase</fullName>
    </recommendedName>
</protein>
<gene>
    <name evidence="5" type="ORF">Aco03nite_029720</name>
</gene>
<feature type="transmembrane region" description="Helical" evidence="1">
    <location>
        <begin position="181"/>
        <end position="205"/>
    </location>
</feature>
<dbReference type="Gene3D" id="3.20.20.450">
    <property type="entry name" value="EAL domain"/>
    <property type="match status" value="1"/>
</dbReference>
<dbReference type="CDD" id="cd01948">
    <property type="entry name" value="EAL"/>
    <property type="match status" value="1"/>
</dbReference>
<dbReference type="Pfam" id="PF00563">
    <property type="entry name" value="EAL"/>
    <property type="match status" value="1"/>
</dbReference>
<feature type="chain" id="PRO_5047282660" description="Diguanylate cyclase/phosphodiesterase" evidence="2">
    <location>
        <begin position="40"/>
        <end position="650"/>
    </location>
</feature>
<dbReference type="InterPro" id="IPR000160">
    <property type="entry name" value="GGDEF_dom"/>
</dbReference>
<keyword evidence="1" id="KW-1133">Transmembrane helix</keyword>
<dbReference type="Proteomes" id="UP000612282">
    <property type="component" value="Unassembled WGS sequence"/>
</dbReference>
<dbReference type="CDD" id="cd01949">
    <property type="entry name" value="GGDEF"/>
    <property type="match status" value="1"/>
</dbReference>
<reference evidence="5 6" key="1">
    <citation type="submission" date="2021-01" db="EMBL/GenBank/DDBJ databases">
        <title>Whole genome shotgun sequence of Actinoplanes couchii NBRC 106145.</title>
        <authorList>
            <person name="Komaki H."/>
            <person name="Tamura T."/>
        </authorList>
    </citation>
    <scope>NUCLEOTIDE SEQUENCE [LARGE SCALE GENOMIC DNA]</scope>
    <source>
        <strain evidence="5 6">NBRC 106145</strain>
    </source>
</reference>
<evidence type="ECO:0000256" key="2">
    <source>
        <dbReference type="SAM" id="SignalP"/>
    </source>
</evidence>
<evidence type="ECO:0008006" key="7">
    <source>
        <dbReference type="Google" id="ProtNLM"/>
    </source>
</evidence>
<dbReference type="SMART" id="SM00052">
    <property type="entry name" value="EAL"/>
    <property type="match status" value="1"/>
</dbReference>
<evidence type="ECO:0000313" key="5">
    <source>
        <dbReference type="EMBL" id="GID54568.1"/>
    </source>
</evidence>
<dbReference type="InterPro" id="IPR029787">
    <property type="entry name" value="Nucleotide_cyclase"/>
</dbReference>
<keyword evidence="6" id="KW-1185">Reference proteome</keyword>
<keyword evidence="1" id="KW-0812">Transmembrane</keyword>
<evidence type="ECO:0000256" key="1">
    <source>
        <dbReference type="SAM" id="Phobius"/>
    </source>
</evidence>
<feature type="domain" description="GGDEF" evidence="4">
    <location>
        <begin position="250"/>
        <end position="382"/>
    </location>
</feature>
<comment type="caution">
    <text evidence="5">The sequence shown here is derived from an EMBL/GenBank/DDBJ whole genome shotgun (WGS) entry which is preliminary data.</text>
</comment>